<proteinExistence type="predicted"/>
<evidence type="ECO:0000313" key="1">
    <source>
        <dbReference type="EMBL" id="KAK7484889.1"/>
    </source>
</evidence>
<comment type="caution">
    <text evidence="1">The sequence shown here is derived from an EMBL/GenBank/DDBJ whole genome shotgun (WGS) entry which is preliminary data.</text>
</comment>
<name>A0ABD0KCQ9_9CAEN</name>
<dbReference type="Proteomes" id="UP001519460">
    <property type="component" value="Unassembled WGS sequence"/>
</dbReference>
<sequence>MEQLKVMFYVRLAGFVRLLSITRNLIYIQMKVKCRKTRSRWMSAGAAYECTKDGNEILSEIQLPTACNEYEYVDELRKNKNKTATATQRTRFNDVLGLFFFVTSYLSGLDGLKLPAPHFYSERQLYTQNYKERIFSSLRNTSVKYNPAASGNPFTTEY</sequence>
<protein>
    <submittedName>
        <fullName evidence="1">Uncharacterized protein</fullName>
    </submittedName>
</protein>
<accession>A0ABD0KCQ9</accession>
<evidence type="ECO:0000313" key="2">
    <source>
        <dbReference type="Proteomes" id="UP001519460"/>
    </source>
</evidence>
<dbReference type="AlphaFoldDB" id="A0ABD0KCQ9"/>
<organism evidence="1 2">
    <name type="scientific">Batillaria attramentaria</name>
    <dbReference type="NCBI Taxonomy" id="370345"/>
    <lineage>
        <taxon>Eukaryota</taxon>
        <taxon>Metazoa</taxon>
        <taxon>Spiralia</taxon>
        <taxon>Lophotrochozoa</taxon>
        <taxon>Mollusca</taxon>
        <taxon>Gastropoda</taxon>
        <taxon>Caenogastropoda</taxon>
        <taxon>Sorbeoconcha</taxon>
        <taxon>Cerithioidea</taxon>
        <taxon>Batillariidae</taxon>
        <taxon>Batillaria</taxon>
    </lineage>
</organism>
<gene>
    <name evidence="1" type="ORF">BaRGS_00023932</name>
</gene>
<dbReference type="EMBL" id="JACVVK020000203">
    <property type="protein sequence ID" value="KAK7484889.1"/>
    <property type="molecule type" value="Genomic_DNA"/>
</dbReference>
<keyword evidence="2" id="KW-1185">Reference proteome</keyword>
<reference evidence="1 2" key="1">
    <citation type="journal article" date="2023" name="Sci. Data">
        <title>Genome assembly of the Korean intertidal mud-creeper Batillaria attramentaria.</title>
        <authorList>
            <person name="Patra A.K."/>
            <person name="Ho P.T."/>
            <person name="Jun S."/>
            <person name="Lee S.J."/>
            <person name="Kim Y."/>
            <person name="Won Y.J."/>
        </authorList>
    </citation>
    <scope>NUCLEOTIDE SEQUENCE [LARGE SCALE GENOMIC DNA]</scope>
    <source>
        <strain evidence="1">Wonlab-2016</strain>
    </source>
</reference>